<comment type="caution">
    <text evidence="1">The sequence shown here is derived from an EMBL/GenBank/DDBJ whole genome shotgun (WGS) entry which is preliminary data.</text>
</comment>
<accession>A0A4R7BWS6</accession>
<evidence type="ECO:0000313" key="2">
    <source>
        <dbReference type="Proteomes" id="UP000295122"/>
    </source>
</evidence>
<dbReference type="EMBL" id="SNZR01000013">
    <property type="protein sequence ID" value="TDR90334.1"/>
    <property type="molecule type" value="Genomic_DNA"/>
</dbReference>
<dbReference type="Proteomes" id="UP000295122">
    <property type="component" value="Unassembled WGS sequence"/>
</dbReference>
<evidence type="ECO:0000313" key="1">
    <source>
        <dbReference type="EMBL" id="TDR90334.1"/>
    </source>
</evidence>
<sequence length="205" mass="23526">MPTGYTAAVQDGSITTFPDFAMQCARGFGALYSMRDEPGDAPIPDRFEPQTAYHDERLAAARVRLIQLLAMSSEEVRAAAEESQRESDKSLNEYKARRLLHRERYEAMLVRVRDWAPPSSEHEPLKEFMIEQLESSINFDCSTGPWSEQPAPLSPEDWFDDELQKASREVGYHTRERAKEIERTESRNKWLADLRASLAEIEEVS</sequence>
<organism evidence="1 2">
    <name type="scientific">Enterovirga rhinocerotis</name>
    <dbReference type="NCBI Taxonomy" id="1339210"/>
    <lineage>
        <taxon>Bacteria</taxon>
        <taxon>Pseudomonadati</taxon>
        <taxon>Pseudomonadota</taxon>
        <taxon>Alphaproteobacteria</taxon>
        <taxon>Hyphomicrobiales</taxon>
        <taxon>Methylobacteriaceae</taxon>
        <taxon>Enterovirga</taxon>
    </lineage>
</organism>
<name>A0A4R7BWS6_9HYPH</name>
<reference evidence="1 2" key="1">
    <citation type="submission" date="2019-03" db="EMBL/GenBank/DDBJ databases">
        <title>Genomic Encyclopedia of Type Strains, Phase IV (KMG-IV): sequencing the most valuable type-strain genomes for metagenomic binning, comparative biology and taxonomic classification.</title>
        <authorList>
            <person name="Goeker M."/>
        </authorList>
    </citation>
    <scope>NUCLEOTIDE SEQUENCE [LARGE SCALE GENOMIC DNA]</scope>
    <source>
        <strain evidence="1 2">DSM 25903</strain>
    </source>
</reference>
<proteinExistence type="predicted"/>
<dbReference type="AlphaFoldDB" id="A0A4R7BWS6"/>
<keyword evidence="2" id="KW-1185">Reference proteome</keyword>
<gene>
    <name evidence="1" type="ORF">EV668_3185</name>
</gene>
<protein>
    <submittedName>
        <fullName evidence="1">Uncharacterized protein</fullName>
    </submittedName>
</protein>